<feature type="signal peptide" evidence="2">
    <location>
        <begin position="1"/>
        <end position="19"/>
    </location>
</feature>
<dbReference type="InterPro" id="IPR056600">
    <property type="entry name" value="GBD_T9SS_assoc"/>
</dbReference>
<gene>
    <name evidence="5" type="ORF">ESY86_01025</name>
</gene>
<evidence type="ECO:0000259" key="4">
    <source>
        <dbReference type="Pfam" id="PF23759"/>
    </source>
</evidence>
<evidence type="ECO:0000313" key="5">
    <source>
        <dbReference type="EMBL" id="TXD91201.1"/>
    </source>
</evidence>
<name>A0A5C6ZPD5_9FLAO</name>
<protein>
    <submittedName>
        <fullName evidence="5">T9SS type A sorting domain-containing protein</fullName>
    </submittedName>
</protein>
<comment type="caution">
    <text evidence="5">The sequence shown here is derived from an EMBL/GenBank/DDBJ whole genome shotgun (WGS) entry which is preliminary data.</text>
</comment>
<dbReference type="NCBIfam" id="TIGR04183">
    <property type="entry name" value="Por_Secre_tail"/>
    <property type="match status" value="1"/>
</dbReference>
<dbReference type="Pfam" id="PF18962">
    <property type="entry name" value="Por_Secre_tail"/>
    <property type="match status" value="1"/>
</dbReference>
<feature type="domain" description="Secretion system C-terminal sorting" evidence="3">
    <location>
        <begin position="923"/>
        <end position="990"/>
    </location>
</feature>
<dbReference type="AlphaFoldDB" id="A0A5C6ZPD5"/>
<evidence type="ECO:0000256" key="1">
    <source>
        <dbReference type="ARBA" id="ARBA00022729"/>
    </source>
</evidence>
<keyword evidence="6" id="KW-1185">Reference proteome</keyword>
<accession>A0A5C6ZPD5</accession>
<dbReference type="OrthoDB" id="1488158at2"/>
<sequence length="992" mass="103569">MRKITFLIFAQLFSLCLFAQSTINITTSGGNYATEKWVSITTEVNGAGTQIFGQGDGTYGNGQGLINQDIELPAGTYYVNCYDRYADSWDGTLISVTAYGAVIGDNGGVTPDDGTDGDAASSWEDPELELETSFEIIVPEALCSIPDATFTVDNGCPTSDGTFSITVDISDIGTATSVSISDDQGTALQTGLAAGSYTFGDYADETDVVITVANDDEPTACFKTSGTLTFSGICPPANDECADAIELSVNTDFECGSFTAGTNAGATASSQEDNITGTPNTDVWYSFEATAEEHRITLTNVVNQGGGTSTSTDMGMGVYDSTGGCDALVLFDDSDPNTLNLEGLTVGTVYYVRVYGWFSSIQYNTFDICIGTPCQADAGTLTADAASVILSGATATISATEDTAPTVPSDYDVTYVLTLGTDLVIEEVAATPSFDVSTLGLYTIHTLVALTDPAFSADSNFLDLSVVAFGTTTAGEVLDIVGDNDICAALDVAGAPISVNDGSELDFYNVQYVEETGSDPSNGSSQSLTVEVGTPITVYAKGYEDGLTNPAGQAAGIECWIAINDENTDPATWDASVWQEATYLGDNGNDDEYSYETSGTPIGANYVAARWRLNNADFTYGAFNGAWDGTTNVNIELIIEPLANDDCAGAQSVMQETEIADAASATAIPGTIDGATDSGLAAEACSGFVGTANDDVWYSFEALTSEVNITYEIAWDGVAQLYSGTCGALTAIDCADSTFGSGPQEEIQATGLTVGEIYYTRIYQFFAGSTAGKTFDLKIWSPCTADAGTLTADATPVSLSGGTATISATPNADIVVPTDFDVTFVLTSGTDLVIEQAGAAPSFDVTAVGNYTIHTLVAETSDDTSPNYLDLSVIDFGTTTAADVLDLVSTNSLCASLDAAGAAIEVDDALSVDGQDNRAFTYFPNPVKDQLHLKAQSPIENVVIFNMLGQEVMNVSPRSMEVDVNTNTLESGAYFATVTIGNTSKTIKLIKD</sequence>
<evidence type="ECO:0000259" key="3">
    <source>
        <dbReference type="Pfam" id="PF18962"/>
    </source>
</evidence>
<keyword evidence="1 2" id="KW-0732">Signal</keyword>
<proteinExistence type="predicted"/>
<dbReference type="InterPro" id="IPR026444">
    <property type="entry name" value="Secre_tail"/>
</dbReference>
<evidence type="ECO:0000256" key="2">
    <source>
        <dbReference type="SAM" id="SignalP"/>
    </source>
</evidence>
<organism evidence="5 6">
    <name type="scientific">Subsaximicrobium wynnwilliamsii</name>
    <dbReference type="NCBI Taxonomy" id="291179"/>
    <lineage>
        <taxon>Bacteria</taxon>
        <taxon>Pseudomonadati</taxon>
        <taxon>Bacteroidota</taxon>
        <taxon>Flavobacteriia</taxon>
        <taxon>Flavobacteriales</taxon>
        <taxon>Flavobacteriaceae</taxon>
        <taxon>Subsaximicrobium</taxon>
    </lineage>
</organism>
<feature type="chain" id="PRO_5022884761" evidence="2">
    <location>
        <begin position="20"/>
        <end position="992"/>
    </location>
</feature>
<evidence type="ECO:0000313" key="6">
    <source>
        <dbReference type="Proteomes" id="UP000321578"/>
    </source>
</evidence>
<feature type="domain" description="T9SS-like galactose binding" evidence="4">
    <location>
        <begin position="237"/>
        <end position="368"/>
    </location>
</feature>
<dbReference type="RefSeq" id="WP_147084663.1">
    <property type="nucleotide sequence ID" value="NZ_VORM01000003.1"/>
</dbReference>
<dbReference type="EMBL" id="VORO01000001">
    <property type="protein sequence ID" value="TXD91201.1"/>
    <property type="molecule type" value="Genomic_DNA"/>
</dbReference>
<dbReference type="Pfam" id="PF23759">
    <property type="entry name" value="GBD_T9SS_assoc"/>
    <property type="match status" value="2"/>
</dbReference>
<dbReference type="Proteomes" id="UP000321578">
    <property type="component" value="Unassembled WGS sequence"/>
</dbReference>
<reference evidence="5 6" key="1">
    <citation type="submission" date="2019-08" db="EMBL/GenBank/DDBJ databases">
        <title>Genomes of Subsaximicrobium wynnwilliamsii strains.</title>
        <authorList>
            <person name="Bowman J.P."/>
        </authorList>
    </citation>
    <scope>NUCLEOTIDE SEQUENCE [LARGE SCALE GENOMIC DNA]</scope>
    <source>
        <strain evidence="5 6">2-80-2</strain>
    </source>
</reference>
<feature type="domain" description="T9SS-like galactose binding" evidence="4">
    <location>
        <begin position="643"/>
        <end position="765"/>
    </location>
</feature>